<protein>
    <submittedName>
        <fullName evidence="3">Uncharacterized protein</fullName>
    </submittedName>
</protein>
<reference evidence="3 4" key="1">
    <citation type="submission" date="2020-07" db="EMBL/GenBank/DDBJ databases">
        <title>Sequencing the genomes of 1000 actinobacteria strains.</title>
        <authorList>
            <person name="Klenk H.-P."/>
        </authorList>
    </citation>
    <scope>NUCLEOTIDE SEQUENCE [LARGE SCALE GENOMIC DNA]</scope>
    <source>
        <strain evidence="3 4">DSM 103833</strain>
    </source>
</reference>
<dbReference type="RefSeq" id="WP_179669019.1">
    <property type="nucleotide sequence ID" value="NZ_JACCFP010000001.1"/>
</dbReference>
<keyword evidence="4" id="KW-1185">Reference proteome</keyword>
<sequence>MSDFDEQLRAALERGAGDAPGTAGLADGARRRLKVRRRRTAVAGAAAAVVAVVVPTAVIASGGDGQRPQPVGPTPGPEWYQEIEVTCVDGWSWPVAAMADGSGGEVDEGEVRAAFANLLHEAPMDAPEALREHGFEDVPYVVLAGDDEEAVVGVGEWSVDGPGEDGDYVQLQRKDADLHVTSWGDCRDLSVALPDGRAQVEVSAPKDGVDPAATEVTVLVNERQCSSARDPRPHLDEPVISEHDDRVLVTMSSQAIVGGAHCMGRAPVPVTLHLDEPLGDRELYDAGTWPPTPIKVADEQVIVERGVTVGRVPADWREFTCVWDDEDGGTFQVYGPEEEDACAYRTALAFYGAATFDPAHGPGEVVRDEGEGFTTWGGFVYSADQRTAVWVVTPERALTEAILESVDAPGSSHRDKAASLPCDPGMGEPRPREGCPDPNPDIGWLLMDRAGVTWFDPGRSGTDGERIRVELPAVSACSGVITVGYRVPLGDHLVDCGAFREVLDESPGLKIPVAVWSGSGVPILQLSELYRP</sequence>
<feature type="region of interest" description="Disordered" evidence="1">
    <location>
        <begin position="409"/>
        <end position="432"/>
    </location>
</feature>
<keyword evidence="2" id="KW-1133">Transmembrane helix</keyword>
<gene>
    <name evidence="3" type="ORF">HNR19_003382</name>
</gene>
<evidence type="ECO:0000313" key="4">
    <source>
        <dbReference type="Proteomes" id="UP000530424"/>
    </source>
</evidence>
<evidence type="ECO:0000256" key="1">
    <source>
        <dbReference type="SAM" id="MobiDB-lite"/>
    </source>
</evidence>
<feature type="transmembrane region" description="Helical" evidence="2">
    <location>
        <begin position="40"/>
        <end position="60"/>
    </location>
</feature>
<proteinExistence type="predicted"/>
<keyword evidence="2" id="KW-0472">Membrane</keyword>
<accession>A0A853C5D6</accession>
<dbReference type="EMBL" id="JACCFP010000001">
    <property type="protein sequence ID" value="NYJ02684.1"/>
    <property type="molecule type" value="Genomic_DNA"/>
</dbReference>
<evidence type="ECO:0000256" key="2">
    <source>
        <dbReference type="SAM" id="Phobius"/>
    </source>
</evidence>
<dbReference type="AlphaFoldDB" id="A0A853C5D6"/>
<evidence type="ECO:0000313" key="3">
    <source>
        <dbReference type="EMBL" id="NYJ02684.1"/>
    </source>
</evidence>
<name>A0A853C5D6_9ACTN</name>
<comment type="caution">
    <text evidence="3">The sequence shown here is derived from an EMBL/GenBank/DDBJ whole genome shotgun (WGS) entry which is preliminary data.</text>
</comment>
<dbReference type="Proteomes" id="UP000530424">
    <property type="component" value="Unassembled WGS sequence"/>
</dbReference>
<keyword evidence="2" id="KW-0812">Transmembrane</keyword>
<organism evidence="3 4">
    <name type="scientific">Nocardioides thalensis</name>
    <dbReference type="NCBI Taxonomy" id="1914755"/>
    <lineage>
        <taxon>Bacteria</taxon>
        <taxon>Bacillati</taxon>
        <taxon>Actinomycetota</taxon>
        <taxon>Actinomycetes</taxon>
        <taxon>Propionibacteriales</taxon>
        <taxon>Nocardioidaceae</taxon>
        <taxon>Nocardioides</taxon>
    </lineage>
</organism>